<accession>A0A1T4PSQ8</accession>
<organism evidence="1 2">
    <name type="scientific">Consotaella salsifontis</name>
    <dbReference type="NCBI Taxonomy" id="1365950"/>
    <lineage>
        <taxon>Bacteria</taxon>
        <taxon>Pseudomonadati</taxon>
        <taxon>Pseudomonadota</taxon>
        <taxon>Alphaproteobacteria</taxon>
        <taxon>Hyphomicrobiales</taxon>
        <taxon>Aurantimonadaceae</taxon>
        <taxon>Consotaella</taxon>
    </lineage>
</organism>
<gene>
    <name evidence="1" type="ORF">SAMN05428963_104138</name>
</gene>
<keyword evidence="2" id="KW-1185">Reference proteome</keyword>
<sequence length="64" mass="7159">MLVMDEDALIAVLVRLDSDFHQSSRGKWFLEAGFGELSGRTGRIFDDLEGAGDWIEAQRKHGAH</sequence>
<protein>
    <submittedName>
        <fullName evidence="1">Uncharacterized protein</fullName>
    </submittedName>
</protein>
<evidence type="ECO:0000313" key="1">
    <source>
        <dbReference type="EMBL" id="SJZ94563.1"/>
    </source>
</evidence>
<dbReference type="AlphaFoldDB" id="A0A1T4PSQ8"/>
<name>A0A1T4PSQ8_9HYPH</name>
<reference evidence="1 2" key="1">
    <citation type="submission" date="2017-02" db="EMBL/GenBank/DDBJ databases">
        <authorList>
            <person name="Peterson S.W."/>
        </authorList>
    </citation>
    <scope>NUCLEOTIDE SEQUENCE [LARGE SCALE GENOMIC DNA]</scope>
    <source>
        <strain evidence="1 2">USBA 369</strain>
    </source>
</reference>
<proteinExistence type="predicted"/>
<dbReference type="Proteomes" id="UP000190135">
    <property type="component" value="Unassembled WGS sequence"/>
</dbReference>
<evidence type="ECO:0000313" key="2">
    <source>
        <dbReference type="Proteomes" id="UP000190135"/>
    </source>
</evidence>
<dbReference type="RefSeq" id="WP_245318874.1">
    <property type="nucleotide sequence ID" value="NZ_FUXL01000004.1"/>
</dbReference>
<dbReference type="EMBL" id="FUXL01000004">
    <property type="protein sequence ID" value="SJZ94563.1"/>
    <property type="molecule type" value="Genomic_DNA"/>
</dbReference>